<reference evidence="1" key="1">
    <citation type="journal article" date="2013" name="Nat. Biotechnol.">
        <title>Draft genome sequence of chickpea (Cicer arietinum) provides a resource for trait improvement.</title>
        <authorList>
            <person name="Varshney R.K."/>
            <person name="Song C."/>
            <person name="Saxena R.K."/>
            <person name="Azam S."/>
            <person name="Yu S."/>
            <person name="Sharpe A.G."/>
            <person name="Cannon S."/>
            <person name="Baek J."/>
            <person name="Rosen B.D."/>
            <person name="Tar'an B."/>
            <person name="Millan T."/>
            <person name="Zhang X."/>
            <person name="Ramsay L.D."/>
            <person name="Iwata A."/>
            <person name="Wang Y."/>
            <person name="Nelson W."/>
            <person name="Farmer A.D."/>
            <person name="Gaur P.M."/>
            <person name="Soderlund C."/>
            <person name="Penmetsa R.V."/>
            <person name="Xu C."/>
            <person name="Bharti A.K."/>
            <person name="He W."/>
            <person name="Winter P."/>
            <person name="Zhao S."/>
            <person name="Hane J.K."/>
            <person name="Carrasquilla-Garcia N."/>
            <person name="Condie J.A."/>
            <person name="Upadhyaya H.D."/>
            <person name="Luo M.C."/>
            <person name="Thudi M."/>
            <person name="Gowda C.L."/>
            <person name="Singh N.P."/>
            <person name="Lichtenzveig J."/>
            <person name="Gali K.K."/>
            <person name="Rubio J."/>
            <person name="Nadarajan N."/>
            <person name="Dolezel J."/>
            <person name="Bansal K.C."/>
            <person name="Xu X."/>
            <person name="Edwards D."/>
            <person name="Zhang G."/>
            <person name="Kahl G."/>
            <person name="Gil J."/>
            <person name="Singh K.B."/>
            <person name="Datta S.K."/>
            <person name="Jackson S.A."/>
            <person name="Wang J."/>
            <person name="Cook D.R."/>
        </authorList>
    </citation>
    <scope>NUCLEOTIDE SEQUENCE [LARGE SCALE GENOMIC DNA]</scope>
    <source>
        <strain evidence="1">cv. CDC Frontier</strain>
    </source>
</reference>
<name>A0A1S2YDG5_CICAR</name>
<evidence type="ECO:0000313" key="2">
    <source>
        <dbReference type="RefSeq" id="XP_004503217.1"/>
    </source>
</evidence>
<dbReference type="Pfam" id="PF04788">
    <property type="entry name" value="DUF620"/>
    <property type="match status" value="1"/>
</dbReference>
<reference evidence="2" key="2">
    <citation type="submission" date="2025-08" db="UniProtKB">
        <authorList>
            <consortium name="RefSeq"/>
        </authorList>
    </citation>
    <scope>IDENTIFICATION</scope>
    <source>
        <tissue evidence="2">Etiolated seedlings</tissue>
    </source>
</reference>
<accession>A0A1S2YDG5</accession>
<dbReference type="Proteomes" id="UP000087171">
    <property type="component" value="Chromosome Ca6"/>
</dbReference>
<protein>
    <submittedName>
        <fullName evidence="2">Uncharacterized protein LOC101506207</fullName>
    </submittedName>
</protein>
<dbReference type="PaxDb" id="3827-XP_004503217.1"/>
<dbReference type="GeneID" id="101506207"/>
<proteinExistence type="predicted"/>
<dbReference type="OrthoDB" id="1065010at2759"/>
<evidence type="ECO:0000313" key="1">
    <source>
        <dbReference type="Proteomes" id="UP000087171"/>
    </source>
</evidence>
<dbReference type="KEGG" id="cam:101506207"/>
<sequence>MKKLCPNLDREDGLETVLEVPIPEEIFTHKSGTMKAWQNVKFWMKPNAESKAASMTAVFGGRNTEIQLLLGVVGAPLIPSPIISDNQLITRSIKDQHIEVSMAKYIVKQYVAAVGGERALNSVDSMYAMGQVKMATSEFSAGEGGGVNSNNKKMVKVKNVEMKGEMGGFVVWQKRPELWCLELVVSGYKISAGSDGKVAWRQTPWHHSHASRGPPRPLRRFLQGLDPRSTANLFSNSVCIGEKTVNKEDCFILKLEAESSTLQARSNSNVEIVRHTVWGYFSQRTGLLVQLEDSHLLKLKSSETDSIYWETNMESLIQDYRTVDGIQIAHTGKTKVSLFRFGEGPETRTRTRMEEVWQVEEVDFNIKGLSIDCFLPPSDLKREQEEAGQCGGGVAANAKLPYKIRSASFRISASKVAAVNLDDSCTSESDEDL</sequence>
<organism evidence="1 2">
    <name type="scientific">Cicer arietinum</name>
    <name type="common">Chickpea</name>
    <name type="synonym">Garbanzo</name>
    <dbReference type="NCBI Taxonomy" id="3827"/>
    <lineage>
        <taxon>Eukaryota</taxon>
        <taxon>Viridiplantae</taxon>
        <taxon>Streptophyta</taxon>
        <taxon>Embryophyta</taxon>
        <taxon>Tracheophyta</taxon>
        <taxon>Spermatophyta</taxon>
        <taxon>Magnoliopsida</taxon>
        <taxon>eudicotyledons</taxon>
        <taxon>Gunneridae</taxon>
        <taxon>Pentapetalae</taxon>
        <taxon>rosids</taxon>
        <taxon>fabids</taxon>
        <taxon>Fabales</taxon>
        <taxon>Fabaceae</taxon>
        <taxon>Papilionoideae</taxon>
        <taxon>50 kb inversion clade</taxon>
        <taxon>NPAAA clade</taxon>
        <taxon>Hologalegina</taxon>
        <taxon>IRL clade</taxon>
        <taxon>Cicereae</taxon>
        <taxon>Cicer</taxon>
    </lineage>
</organism>
<dbReference type="STRING" id="3827.A0A1S2YDG5"/>
<dbReference type="InterPro" id="IPR006873">
    <property type="entry name" value="DUF620"/>
</dbReference>
<dbReference type="AlphaFoldDB" id="A0A1S2YDG5"/>
<gene>
    <name evidence="2" type="primary">LOC101506207</name>
</gene>
<dbReference type="PANTHER" id="PTHR31300">
    <property type="entry name" value="LIPASE"/>
    <property type="match status" value="1"/>
</dbReference>
<keyword evidence="1" id="KW-1185">Reference proteome</keyword>
<dbReference type="eggNOG" id="ENOG502QRCM">
    <property type="taxonomic scope" value="Eukaryota"/>
</dbReference>
<dbReference type="RefSeq" id="XP_004503217.1">
    <property type="nucleotide sequence ID" value="XM_004503160.3"/>
</dbReference>
<dbReference type="PANTHER" id="PTHR31300:SF30">
    <property type="entry name" value="EMB|CAB81597.1"/>
    <property type="match status" value="1"/>
</dbReference>